<keyword evidence="1" id="KW-0812">Transmembrane</keyword>
<evidence type="ECO:0000313" key="3">
    <source>
        <dbReference type="Proteomes" id="UP000193411"/>
    </source>
</evidence>
<accession>A0A1Y2I5A8</accession>
<protein>
    <submittedName>
        <fullName evidence="2">Uncharacterized protein</fullName>
    </submittedName>
</protein>
<keyword evidence="1" id="KW-0472">Membrane</keyword>
<dbReference type="Proteomes" id="UP000193411">
    <property type="component" value="Unassembled WGS sequence"/>
</dbReference>
<keyword evidence="3" id="KW-1185">Reference proteome</keyword>
<evidence type="ECO:0000313" key="2">
    <source>
        <dbReference type="EMBL" id="ORZ41231.1"/>
    </source>
</evidence>
<evidence type="ECO:0000256" key="1">
    <source>
        <dbReference type="SAM" id="Phobius"/>
    </source>
</evidence>
<dbReference type="EMBL" id="MCFL01000001">
    <property type="protein sequence ID" value="ORZ41231.1"/>
    <property type="molecule type" value="Genomic_DNA"/>
</dbReference>
<name>A0A1Y2I5A8_9FUNG</name>
<organism evidence="2 3">
    <name type="scientific">Catenaria anguillulae PL171</name>
    <dbReference type="NCBI Taxonomy" id="765915"/>
    <lineage>
        <taxon>Eukaryota</taxon>
        <taxon>Fungi</taxon>
        <taxon>Fungi incertae sedis</taxon>
        <taxon>Blastocladiomycota</taxon>
        <taxon>Blastocladiomycetes</taxon>
        <taxon>Blastocladiales</taxon>
        <taxon>Catenariaceae</taxon>
        <taxon>Catenaria</taxon>
    </lineage>
</organism>
<dbReference type="AlphaFoldDB" id="A0A1Y2I5A8"/>
<feature type="transmembrane region" description="Helical" evidence="1">
    <location>
        <begin position="41"/>
        <end position="68"/>
    </location>
</feature>
<feature type="transmembrane region" description="Helical" evidence="1">
    <location>
        <begin position="12"/>
        <end position="29"/>
    </location>
</feature>
<proteinExistence type="predicted"/>
<comment type="caution">
    <text evidence="2">The sequence shown here is derived from an EMBL/GenBank/DDBJ whole genome shotgun (WGS) entry which is preliminary data.</text>
</comment>
<reference evidence="2 3" key="1">
    <citation type="submission" date="2016-07" db="EMBL/GenBank/DDBJ databases">
        <title>Pervasive Adenine N6-methylation of Active Genes in Fungi.</title>
        <authorList>
            <consortium name="DOE Joint Genome Institute"/>
            <person name="Mondo S.J."/>
            <person name="Dannebaum R.O."/>
            <person name="Kuo R.C."/>
            <person name="Labutti K."/>
            <person name="Haridas S."/>
            <person name="Kuo A."/>
            <person name="Salamov A."/>
            <person name="Ahrendt S.R."/>
            <person name="Lipzen A."/>
            <person name="Sullivan W."/>
            <person name="Andreopoulos W.B."/>
            <person name="Clum A."/>
            <person name="Lindquist E."/>
            <person name="Daum C."/>
            <person name="Ramamoorthy G.K."/>
            <person name="Gryganskyi A."/>
            <person name="Culley D."/>
            <person name="Magnuson J.K."/>
            <person name="James T.Y."/>
            <person name="O'Malley M.A."/>
            <person name="Stajich J.E."/>
            <person name="Spatafora J.W."/>
            <person name="Visel A."/>
            <person name="Grigoriev I.V."/>
        </authorList>
    </citation>
    <scope>NUCLEOTIDE SEQUENCE [LARGE SCALE GENOMIC DNA]</scope>
    <source>
        <strain evidence="2 3">PL171</strain>
    </source>
</reference>
<sequence length="90" mass="10064">MPVCIPLSPWPSPLVVARLFIVHFFMFLSDARPTAVTVCSYFLQLVCILGFVTLSAKCILGIMICSDLTIFTQKSRMRSCLRSPSVEHVL</sequence>
<gene>
    <name evidence="2" type="ORF">BCR44DRAFT_1001359</name>
</gene>
<keyword evidence="1" id="KW-1133">Transmembrane helix</keyword>